<organism evidence="1">
    <name type="scientific">Pseudidiomarina sp. PP-1MA</name>
    <dbReference type="NCBI Taxonomy" id="3237706"/>
    <lineage>
        <taxon>Bacteria</taxon>
        <taxon>Pseudomonadati</taxon>
        <taxon>Pseudomonadota</taxon>
        <taxon>Gammaproteobacteria</taxon>
        <taxon>Alteromonadales</taxon>
        <taxon>Idiomarinaceae</taxon>
        <taxon>Pseudidiomarina</taxon>
    </lineage>
</organism>
<evidence type="ECO:0008006" key="2">
    <source>
        <dbReference type="Google" id="ProtNLM"/>
    </source>
</evidence>
<dbReference type="AlphaFoldDB" id="A0AB39X7Q4"/>
<reference evidence="1" key="1">
    <citation type="submission" date="2024-07" db="EMBL/GenBank/DDBJ databases">
        <title>Whole genome sequence of bacterial strains from algal surface.</title>
        <authorList>
            <person name="Kumar P."/>
        </authorList>
    </citation>
    <scope>NUCLEOTIDE SEQUENCE</scope>
    <source>
        <strain evidence="1">PP-1MA</strain>
    </source>
</reference>
<proteinExistence type="predicted"/>
<sequence>MKYENRVVAFIDILGFKSLLNDTTSKNGSDNEENIDALIKAYETIKDVWEVDEIYNSLSKPTSRKVSIFSDSIVISFEVGEESQVFSTLLDIKHLIMRLVYRKILCRGAVAIGKFIHTDDYLFGPALVEAYTLESKAAMYPRIILDRDVIDVAARNKPSQHSSDDERKYVESLLEQDSDGMYYIDYFFKARTELDDPEYDFPEYIEILGDIIRKGLMGSSHHGKADLRVKYSWMRERYNRMVEIVTDKKLVSSLDSSGLSEVAEFYKDLKKISPNKDNKALHRTSR</sequence>
<dbReference type="EMBL" id="CP165718">
    <property type="protein sequence ID" value="XDV09748.1"/>
    <property type="molecule type" value="Genomic_DNA"/>
</dbReference>
<accession>A0AB39X7Q4</accession>
<protein>
    <recommendedName>
        <fullName evidence="2">Guanylate cyclase domain-containing protein</fullName>
    </recommendedName>
</protein>
<evidence type="ECO:0000313" key="1">
    <source>
        <dbReference type="EMBL" id="XDV09748.1"/>
    </source>
</evidence>
<gene>
    <name evidence="1" type="ORF">AB8S08_00650</name>
</gene>
<name>A0AB39X7Q4_9GAMM</name>
<dbReference type="RefSeq" id="WP_369743057.1">
    <property type="nucleotide sequence ID" value="NZ_CP165718.1"/>
</dbReference>